<accession>A0A026W1Q8</accession>
<dbReference type="EMBL" id="KK107488">
    <property type="protein sequence ID" value="EZA49963.1"/>
    <property type="molecule type" value="Genomic_DNA"/>
</dbReference>
<evidence type="ECO:0000313" key="2">
    <source>
        <dbReference type="Proteomes" id="UP000053097"/>
    </source>
</evidence>
<reference evidence="1 2" key="1">
    <citation type="journal article" date="2014" name="Curr. Biol.">
        <title>The genome of the clonal raider ant Cerapachys biroi.</title>
        <authorList>
            <person name="Oxley P.R."/>
            <person name="Ji L."/>
            <person name="Fetter-Pruneda I."/>
            <person name="McKenzie S.K."/>
            <person name="Li C."/>
            <person name="Hu H."/>
            <person name="Zhang G."/>
            <person name="Kronauer D.J."/>
        </authorList>
    </citation>
    <scope>NUCLEOTIDE SEQUENCE [LARGE SCALE GENOMIC DNA]</scope>
</reference>
<keyword evidence="2" id="KW-1185">Reference proteome</keyword>
<dbReference type="AlphaFoldDB" id="A0A026W1Q8"/>
<dbReference type="Proteomes" id="UP000053097">
    <property type="component" value="Unassembled WGS sequence"/>
</dbReference>
<sequence length="95" mass="11134">MSFDRNTDSLKKSYSKFLTKFSSSIRLNMHNYHGSVSLNGRGFILKICLESRQTVAAYVFFMLTSVRDTSRITANRRTLEYFEKRQAVFEITFEV</sequence>
<protein>
    <submittedName>
        <fullName evidence="1">Uncharacterized protein</fullName>
    </submittedName>
</protein>
<evidence type="ECO:0000313" key="1">
    <source>
        <dbReference type="EMBL" id="EZA49963.1"/>
    </source>
</evidence>
<organism evidence="1 2">
    <name type="scientific">Ooceraea biroi</name>
    <name type="common">Clonal raider ant</name>
    <name type="synonym">Cerapachys biroi</name>
    <dbReference type="NCBI Taxonomy" id="2015173"/>
    <lineage>
        <taxon>Eukaryota</taxon>
        <taxon>Metazoa</taxon>
        <taxon>Ecdysozoa</taxon>
        <taxon>Arthropoda</taxon>
        <taxon>Hexapoda</taxon>
        <taxon>Insecta</taxon>
        <taxon>Pterygota</taxon>
        <taxon>Neoptera</taxon>
        <taxon>Endopterygota</taxon>
        <taxon>Hymenoptera</taxon>
        <taxon>Apocrita</taxon>
        <taxon>Aculeata</taxon>
        <taxon>Formicoidea</taxon>
        <taxon>Formicidae</taxon>
        <taxon>Dorylinae</taxon>
        <taxon>Ooceraea</taxon>
    </lineage>
</organism>
<proteinExistence type="predicted"/>
<name>A0A026W1Q8_OOCBI</name>
<gene>
    <name evidence="1" type="ORF">X777_11451</name>
</gene>